<reference evidence="2 3" key="1">
    <citation type="submission" date="2007-06" db="EMBL/GenBank/DDBJ databases">
        <authorList>
            <person name="Green D."/>
            <person name="Ferriera S."/>
            <person name="Johnson J."/>
            <person name="Kravitz S."/>
            <person name="Beeson K."/>
            <person name="Sutton G."/>
            <person name="Rogers Y.-H."/>
            <person name="Friedman R."/>
            <person name="Frazier M."/>
            <person name="Venter J.C."/>
        </authorList>
    </citation>
    <scope>NUCLEOTIDE SEQUENCE [LARGE SCALE GENOMIC DNA]</scope>
    <source>
        <strain evidence="2 3">DG893</strain>
    </source>
</reference>
<feature type="region of interest" description="Disordered" evidence="1">
    <location>
        <begin position="113"/>
        <end position="142"/>
    </location>
</feature>
<dbReference type="EMBL" id="ABCP01000002">
    <property type="protein sequence ID" value="EDM49416.1"/>
    <property type="molecule type" value="Genomic_DNA"/>
</dbReference>
<comment type="caution">
    <text evidence="2">The sequence shown here is derived from an EMBL/GenBank/DDBJ whole genome shotgun (WGS) entry which is preliminary data.</text>
</comment>
<evidence type="ECO:0008006" key="4">
    <source>
        <dbReference type="Google" id="ProtNLM"/>
    </source>
</evidence>
<protein>
    <recommendedName>
        <fullName evidence="4">Transposase DDE domain-containing protein</fullName>
    </recommendedName>
</protein>
<organism evidence="2 3">
    <name type="scientific">Marinobacter algicola DG893</name>
    <dbReference type="NCBI Taxonomy" id="443152"/>
    <lineage>
        <taxon>Bacteria</taxon>
        <taxon>Pseudomonadati</taxon>
        <taxon>Pseudomonadota</taxon>
        <taxon>Gammaproteobacteria</taxon>
        <taxon>Pseudomonadales</taxon>
        <taxon>Marinobacteraceae</taxon>
        <taxon>Marinobacter</taxon>
    </lineage>
</organism>
<dbReference type="Proteomes" id="UP000005856">
    <property type="component" value="Unassembled WGS sequence"/>
</dbReference>
<accession>A6EWM9</accession>
<dbReference type="AlphaFoldDB" id="A6EWM9"/>
<proteinExistence type="predicted"/>
<evidence type="ECO:0000313" key="2">
    <source>
        <dbReference type="EMBL" id="EDM49416.1"/>
    </source>
</evidence>
<gene>
    <name evidence="2" type="ORF">MDG893_08460</name>
</gene>
<evidence type="ECO:0000313" key="3">
    <source>
        <dbReference type="Proteomes" id="UP000005856"/>
    </source>
</evidence>
<dbReference type="eggNOG" id="COG3385">
    <property type="taxonomic scope" value="Bacteria"/>
</dbReference>
<dbReference type="STRING" id="443152.MDG893_08460"/>
<keyword evidence="3" id="KW-1185">Reference proteome</keyword>
<evidence type="ECO:0000256" key="1">
    <source>
        <dbReference type="SAM" id="MobiDB-lite"/>
    </source>
</evidence>
<sequence length="186" mass="20452">MEAVLSEEVSDELGFRRILKETVHISDASGQLYLEPDVSLEGWIASLPADIANEQQVMALCSYHAISEQFYSEFKTDLDLECLPSGKLHTNNLAIAFATMVYNLLRWMGQRLTGPNAPPSRTPSPKDDDARTHLHGAPTNSQRPTMAAAIWPTLSGFCHLSGPLSRSCLFRISHSNIPSPLTHPAP</sequence>
<name>A6EWM9_9GAMM</name>